<protein>
    <submittedName>
        <fullName evidence="1">CSON009549 protein</fullName>
    </submittedName>
</protein>
<gene>
    <name evidence="1" type="primary">CSON009549</name>
</gene>
<evidence type="ECO:0000313" key="1">
    <source>
        <dbReference type="EMBL" id="SSX35287.1"/>
    </source>
</evidence>
<organism evidence="1">
    <name type="scientific">Culicoides sonorensis</name>
    <name type="common">Biting midge</name>
    <dbReference type="NCBI Taxonomy" id="179676"/>
    <lineage>
        <taxon>Eukaryota</taxon>
        <taxon>Metazoa</taxon>
        <taxon>Ecdysozoa</taxon>
        <taxon>Arthropoda</taxon>
        <taxon>Hexapoda</taxon>
        <taxon>Insecta</taxon>
        <taxon>Pterygota</taxon>
        <taxon>Neoptera</taxon>
        <taxon>Endopterygota</taxon>
        <taxon>Diptera</taxon>
        <taxon>Nematocera</taxon>
        <taxon>Chironomoidea</taxon>
        <taxon>Ceratopogonidae</taxon>
        <taxon>Ceratopogoninae</taxon>
        <taxon>Culicoides</taxon>
        <taxon>Monoculicoides</taxon>
    </lineage>
</organism>
<accession>A0A336N348</accession>
<proteinExistence type="predicted"/>
<name>A0A336N348_CULSO</name>
<reference evidence="1" key="1">
    <citation type="submission" date="2018-07" db="EMBL/GenBank/DDBJ databases">
        <authorList>
            <person name="Quirk P.G."/>
            <person name="Krulwich T.A."/>
        </authorList>
    </citation>
    <scope>NUCLEOTIDE SEQUENCE</scope>
</reference>
<dbReference type="VEuPathDB" id="VectorBase:CSON009549"/>
<sequence length="41" mass="4959">MLGVPEKKFITFCRLTRIIEFKFSLKFKLNLIKNILKFNLI</sequence>
<dbReference type="EMBL" id="UFQT01003803">
    <property type="protein sequence ID" value="SSX35287.1"/>
    <property type="molecule type" value="Genomic_DNA"/>
</dbReference>
<dbReference type="AlphaFoldDB" id="A0A336N348"/>